<reference evidence="3" key="2">
    <citation type="journal article" date="2017" name="Nat. Plants">
        <title>The Aegilops tauschii genome reveals multiple impacts of transposons.</title>
        <authorList>
            <person name="Zhao G."/>
            <person name="Zou C."/>
            <person name="Li K."/>
            <person name="Wang K."/>
            <person name="Li T."/>
            <person name="Gao L."/>
            <person name="Zhang X."/>
            <person name="Wang H."/>
            <person name="Yang Z."/>
            <person name="Liu X."/>
            <person name="Jiang W."/>
            <person name="Mao L."/>
            <person name="Kong X."/>
            <person name="Jiao Y."/>
            <person name="Jia J."/>
        </authorList>
    </citation>
    <scope>NUCLEOTIDE SEQUENCE [LARGE SCALE GENOMIC DNA]</scope>
    <source>
        <strain evidence="3">cv. AL8/78</strain>
    </source>
</reference>
<sequence length="356" mass="38343">ARTGLSLFVSTGPMASHGGHDHDALWAKLWELELQLAAYKLLHAARRGEEDDADADGVREPAGAGACRRGRQYDAYMRRRDARRVSVAAVAKSQQQQQQRPSGVSVTRAGGRPSPLTVRCAARDTPQVRRTVPSGVSAAATPRKEHGALPLPRSRTVSGGAPEARPQSHRRRNSVGGDLGDCATPRPFLRRGSGTGGAIGNLRSPRVHDLPSGSPSPRRPPQDQFVPKVAAGRHLRSVSELPLHATVESPRWAETPRPAQSRARKRWGSLESPPPAIFSAPAANPHMDLAKGLRKLLSFVRKGKSSEHRRSDGGRESGDRKPVKGWTACSVLDGPFERASLEGHRFPMTRAVGTSG</sequence>
<dbReference type="Gramene" id="AET5Gv20519700.3">
    <property type="protein sequence ID" value="AET5Gv20519700.3"/>
    <property type="gene ID" value="AET5Gv20519700"/>
</dbReference>
<accession>A0A453KUM2</accession>
<dbReference type="AlphaFoldDB" id="A0A453KUM2"/>
<dbReference type="Proteomes" id="UP000015105">
    <property type="component" value="Chromosome 5D"/>
</dbReference>
<evidence type="ECO:0000313" key="3">
    <source>
        <dbReference type="Proteomes" id="UP000015105"/>
    </source>
</evidence>
<keyword evidence="3" id="KW-1185">Reference proteome</keyword>
<proteinExistence type="predicted"/>
<reference evidence="3" key="1">
    <citation type="journal article" date="2014" name="Science">
        <title>Ancient hybridizations among the ancestral genomes of bread wheat.</title>
        <authorList>
            <consortium name="International Wheat Genome Sequencing Consortium,"/>
            <person name="Marcussen T."/>
            <person name="Sandve S.R."/>
            <person name="Heier L."/>
            <person name="Spannagl M."/>
            <person name="Pfeifer M."/>
            <person name="Jakobsen K.S."/>
            <person name="Wulff B.B."/>
            <person name="Steuernagel B."/>
            <person name="Mayer K.F."/>
            <person name="Olsen O.A."/>
        </authorList>
    </citation>
    <scope>NUCLEOTIDE SEQUENCE [LARGE SCALE GENOMIC DNA]</scope>
    <source>
        <strain evidence="3">cv. AL8/78</strain>
    </source>
</reference>
<reference evidence="2" key="5">
    <citation type="journal article" date="2021" name="G3 (Bethesda)">
        <title>Aegilops tauschii genome assembly Aet v5.0 features greater sequence contiguity and improved annotation.</title>
        <authorList>
            <person name="Wang L."/>
            <person name="Zhu T."/>
            <person name="Rodriguez J.C."/>
            <person name="Deal K.R."/>
            <person name="Dubcovsky J."/>
            <person name="McGuire P.E."/>
            <person name="Lux T."/>
            <person name="Spannagl M."/>
            <person name="Mayer K.F.X."/>
            <person name="Baldrich P."/>
            <person name="Meyers B.C."/>
            <person name="Huo N."/>
            <person name="Gu Y.Q."/>
            <person name="Zhou H."/>
            <person name="Devos K.M."/>
            <person name="Bennetzen J.L."/>
            <person name="Unver T."/>
            <person name="Budak H."/>
            <person name="Gulick P.J."/>
            <person name="Galiba G."/>
            <person name="Kalapos B."/>
            <person name="Nelson D.R."/>
            <person name="Li P."/>
            <person name="You F.M."/>
            <person name="Luo M.C."/>
            <person name="Dvorak J."/>
        </authorList>
    </citation>
    <scope>NUCLEOTIDE SEQUENCE [LARGE SCALE GENOMIC DNA]</scope>
    <source>
        <strain evidence="2">cv. AL8/78</strain>
    </source>
</reference>
<reference evidence="2" key="4">
    <citation type="submission" date="2019-03" db="UniProtKB">
        <authorList>
            <consortium name="EnsemblPlants"/>
        </authorList>
    </citation>
    <scope>IDENTIFICATION</scope>
</reference>
<feature type="compositionally biased region" description="Low complexity" evidence="1">
    <location>
        <begin position="91"/>
        <end position="106"/>
    </location>
</feature>
<feature type="region of interest" description="Disordered" evidence="1">
    <location>
        <begin position="91"/>
        <end position="224"/>
    </location>
</feature>
<evidence type="ECO:0000313" key="2">
    <source>
        <dbReference type="EnsemblPlants" id="AET5Gv20519700.3"/>
    </source>
</evidence>
<reference evidence="2" key="3">
    <citation type="journal article" date="2017" name="Nature">
        <title>Genome sequence of the progenitor of the wheat D genome Aegilops tauschii.</title>
        <authorList>
            <person name="Luo M.C."/>
            <person name="Gu Y.Q."/>
            <person name="Puiu D."/>
            <person name="Wang H."/>
            <person name="Twardziok S.O."/>
            <person name="Deal K.R."/>
            <person name="Huo N."/>
            <person name="Zhu T."/>
            <person name="Wang L."/>
            <person name="Wang Y."/>
            <person name="McGuire P.E."/>
            <person name="Liu S."/>
            <person name="Long H."/>
            <person name="Ramasamy R.K."/>
            <person name="Rodriguez J.C."/>
            <person name="Van S.L."/>
            <person name="Yuan L."/>
            <person name="Wang Z."/>
            <person name="Xia Z."/>
            <person name="Xiao L."/>
            <person name="Anderson O.D."/>
            <person name="Ouyang S."/>
            <person name="Liang Y."/>
            <person name="Zimin A.V."/>
            <person name="Pertea G."/>
            <person name="Qi P."/>
            <person name="Bennetzen J.L."/>
            <person name="Dai X."/>
            <person name="Dawson M.W."/>
            <person name="Muller H.G."/>
            <person name="Kugler K."/>
            <person name="Rivarola-Duarte L."/>
            <person name="Spannagl M."/>
            <person name="Mayer K.F.X."/>
            <person name="Lu F.H."/>
            <person name="Bevan M.W."/>
            <person name="Leroy P."/>
            <person name="Li P."/>
            <person name="You F.M."/>
            <person name="Sun Q."/>
            <person name="Liu Z."/>
            <person name="Lyons E."/>
            <person name="Wicker T."/>
            <person name="Salzberg S.L."/>
            <person name="Devos K.M."/>
            <person name="Dvorak J."/>
        </authorList>
    </citation>
    <scope>NUCLEOTIDE SEQUENCE [LARGE SCALE GENOMIC DNA]</scope>
    <source>
        <strain evidence="2">cv. AL8/78</strain>
    </source>
</reference>
<organism evidence="2 3">
    <name type="scientific">Aegilops tauschii subsp. strangulata</name>
    <name type="common">Goatgrass</name>
    <dbReference type="NCBI Taxonomy" id="200361"/>
    <lineage>
        <taxon>Eukaryota</taxon>
        <taxon>Viridiplantae</taxon>
        <taxon>Streptophyta</taxon>
        <taxon>Embryophyta</taxon>
        <taxon>Tracheophyta</taxon>
        <taxon>Spermatophyta</taxon>
        <taxon>Magnoliopsida</taxon>
        <taxon>Liliopsida</taxon>
        <taxon>Poales</taxon>
        <taxon>Poaceae</taxon>
        <taxon>BOP clade</taxon>
        <taxon>Pooideae</taxon>
        <taxon>Triticodae</taxon>
        <taxon>Triticeae</taxon>
        <taxon>Triticinae</taxon>
        <taxon>Aegilops</taxon>
    </lineage>
</organism>
<feature type="region of interest" description="Disordered" evidence="1">
    <location>
        <begin position="249"/>
        <end position="283"/>
    </location>
</feature>
<feature type="region of interest" description="Disordered" evidence="1">
    <location>
        <begin position="301"/>
        <end position="323"/>
    </location>
</feature>
<dbReference type="EnsemblPlants" id="AET5Gv20519700.3">
    <property type="protein sequence ID" value="AET5Gv20519700.3"/>
    <property type="gene ID" value="AET5Gv20519700"/>
</dbReference>
<name>A0A453KUM2_AEGTS</name>
<evidence type="ECO:0000256" key="1">
    <source>
        <dbReference type="SAM" id="MobiDB-lite"/>
    </source>
</evidence>
<protein>
    <submittedName>
        <fullName evidence="2">Uncharacterized protein</fullName>
    </submittedName>
</protein>
<feature type="compositionally biased region" description="Basic and acidic residues" evidence="1">
    <location>
        <begin position="304"/>
        <end position="322"/>
    </location>
</feature>